<comment type="caution">
    <text evidence="3">The sequence shown here is derived from an EMBL/GenBank/DDBJ whole genome shotgun (WGS) entry which is preliminary data.</text>
</comment>
<keyword evidence="2" id="KW-1133">Transmembrane helix</keyword>
<name>A0AAP2YV14_9EURY</name>
<keyword evidence="2" id="KW-0472">Membrane</keyword>
<evidence type="ECO:0000313" key="4">
    <source>
        <dbReference type="EMBL" id="MCU4973073.1"/>
    </source>
</evidence>
<evidence type="ECO:0000313" key="6">
    <source>
        <dbReference type="Proteomes" id="UP001321018"/>
    </source>
</evidence>
<feature type="transmembrane region" description="Helical" evidence="2">
    <location>
        <begin position="48"/>
        <end position="67"/>
    </location>
</feature>
<accession>A0AAP2YV14</accession>
<dbReference type="Proteomes" id="UP001321018">
    <property type="component" value="Unassembled WGS sequence"/>
</dbReference>
<evidence type="ECO:0000313" key="3">
    <source>
        <dbReference type="EMBL" id="MCU4739860.1"/>
    </source>
</evidence>
<dbReference type="EMBL" id="JAOPKA010000001">
    <property type="protein sequence ID" value="MCU4739860.1"/>
    <property type="molecule type" value="Genomic_DNA"/>
</dbReference>
<dbReference type="Proteomes" id="UP001320972">
    <property type="component" value="Unassembled WGS sequence"/>
</dbReference>
<evidence type="ECO:0000256" key="1">
    <source>
        <dbReference type="SAM" id="MobiDB-lite"/>
    </source>
</evidence>
<organism evidence="3 6">
    <name type="scientific">Natronoglomus mannanivorans</name>
    <dbReference type="NCBI Taxonomy" id="2979990"/>
    <lineage>
        <taxon>Archaea</taxon>
        <taxon>Methanobacteriati</taxon>
        <taxon>Methanobacteriota</taxon>
        <taxon>Stenosarchaea group</taxon>
        <taxon>Halobacteria</taxon>
        <taxon>Halobacteriales</taxon>
        <taxon>Natrialbaceae</taxon>
        <taxon>Natronoglomus</taxon>
    </lineage>
</organism>
<keyword evidence="5" id="KW-1185">Reference proteome</keyword>
<gene>
    <name evidence="4" type="ORF">OB955_09995</name>
    <name evidence="3" type="ORF">OB960_00395</name>
</gene>
<reference evidence="3 5" key="1">
    <citation type="submission" date="2022-09" db="EMBL/GenBank/DDBJ databases">
        <title>Enrichment on poylsaccharides allowed isolation of novel metabolic and taxonomic groups of Haloarchaea.</title>
        <authorList>
            <person name="Sorokin D.Y."/>
            <person name="Elcheninov A.G."/>
            <person name="Khizhniak T.V."/>
            <person name="Kolganova T.V."/>
            <person name="Kublanov I.V."/>
        </authorList>
    </citation>
    <scope>NUCLEOTIDE SEQUENCE</scope>
    <source>
        <strain evidence="4 5">AArc-m2/3/4</strain>
        <strain evidence="3">AArc-xg1-1</strain>
    </source>
</reference>
<keyword evidence="2" id="KW-0812">Transmembrane</keyword>
<feature type="transmembrane region" description="Helical" evidence="2">
    <location>
        <begin position="21"/>
        <end position="42"/>
    </location>
</feature>
<evidence type="ECO:0000313" key="5">
    <source>
        <dbReference type="Proteomes" id="UP001320972"/>
    </source>
</evidence>
<proteinExistence type="predicted"/>
<evidence type="ECO:0000256" key="2">
    <source>
        <dbReference type="SAM" id="Phobius"/>
    </source>
</evidence>
<protein>
    <submittedName>
        <fullName evidence="3">Uncharacterized protein</fullName>
    </submittedName>
</protein>
<feature type="region of interest" description="Disordered" evidence="1">
    <location>
        <begin position="1"/>
        <end position="21"/>
    </location>
</feature>
<sequence length="72" mass="7106">MAGSRRSRPSGRGGGDDGGRTKLKIGFVLLVGVSGGLTALQGDASPPVLGLATLGGLLAGGLLVWYLSWIAG</sequence>
<dbReference type="RefSeq" id="WP_338001727.1">
    <property type="nucleotide sequence ID" value="NZ_JAOPKA010000001.1"/>
</dbReference>
<dbReference type="EMBL" id="JAOPKB010000004">
    <property type="protein sequence ID" value="MCU4973073.1"/>
    <property type="molecule type" value="Genomic_DNA"/>
</dbReference>
<dbReference type="AlphaFoldDB" id="A0AAP2YV14"/>